<evidence type="ECO:0008006" key="7">
    <source>
        <dbReference type="Google" id="ProtNLM"/>
    </source>
</evidence>
<feature type="transmembrane region" description="Helical" evidence="2">
    <location>
        <begin position="610"/>
        <end position="628"/>
    </location>
</feature>
<proteinExistence type="predicted"/>
<organism evidence="5 6">
    <name type="scientific">Trichogramma kaykai</name>
    <dbReference type="NCBI Taxonomy" id="54128"/>
    <lineage>
        <taxon>Eukaryota</taxon>
        <taxon>Metazoa</taxon>
        <taxon>Ecdysozoa</taxon>
        <taxon>Arthropoda</taxon>
        <taxon>Hexapoda</taxon>
        <taxon>Insecta</taxon>
        <taxon>Pterygota</taxon>
        <taxon>Neoptera</taxon>
        <taxon>Endopterygota</taxon>
        <taxon>Hymenoptera</taxon>
        <taxon>Apocrita</taxon>
        <taxon>Proctotrupomorpha</taxon>
        <taxon>Chalcidoidea</taxon>
        <taxon>Trichogrammatidae</taxon>
        <taxon>Trichogramma</taxon>
    </lineage>
</organism>
<keyword evidence="6" id="KW-1185">Reference proteome</keyword>
<sequence length="629" mass="71716">MNKYERSRSTIPLRLDPFEEGIRPRDWQPRRTGFKGPLKFLRLCVLGVLLPILCVAIPVYLRFRCFSEQLYPLAISDQRLIDSKISTVWCQKQIIKGNATFNAYLMQNLPKIKSDVTPVSMTRHLVLEDDMKEYWGFYLLRGSSVTVSTCVRWPGASLTMIRGHKHLHECAFIGDDSSEELEELVELAQEQGILQKFNESIADISGVSNEPALMKRVRQGISFHHEHNGSSSNNHHRPQFPSQHTSHELDAKDMRAILTQLFLKTLDTKRRQKESSNASTTHHHYEGVFKEAANIDKPPAFDEQEFIRQELLSLKDESVISKDDATTSTTTTAKTNEDEGITKVDTLLKELKAEPSSEELYEDTLKKIQALGERGKKVLDRLVHEINREDPRSEEAVRRTVDAVATKEEQRRRKREIILSSPLATELTEDDQDGDAAIEEGVLHPDGIAEDRGSVNETSLNDMSKSEFWSSFSSSEERLLECKGLILNLPLTPHRFCEARHEPRHADASVANTVTYRVPSDGYYFFVFSSENEIQPNYLRTKFELLRTRYNVSNPLRECRNRTGPGAECSLPMSFWSSERTVLELPVAGSDDSRWNEEYVVVSTCEPRTAVYLVCTMAVPLLILAVAFY</sequence>
<evidence type="ECO:0000256" key="2">
    <source>
        <dbReference type="SAM" id="Phobius"/>
    </source>
</evidence>
<protein>
    <recommendedName>
        <fullName evidence="7">E3 ubiquitin-protein ligase APD1-4 middle domain-containing protein</fullName>
    </recommendedName>
</protein>
<keyword evidence="2" id="KW-0472">Membrane</keyword>
<dbReference type="InterPro" id="IPR032008">
    <property type="entry name" value="APD1-4_N"/>
</dbReference>
<dbReference type="Pfam" id="PF16040">
    <property type="entry name" value="APD1-4_N"/>
    <property type="match status" value="1"/>
</dbReference>
<keyword evidence="2" id="KW-0812">Transmembrane</keyword>
<evidence type="ECO:0000259" key="4">
    <source>
        <dbReference type="Pfam" id="PF16041"/>
    </source>
</evidence>
<evidence type="ECO:0000259" key="3">
    <source>
        <dbReference type="Pfam" id="PF16040"/>
    </source>
</evidence>
<evidence type="ECO:0000256" key="1">
    <source>
        <dbReference type="SAM" id="MobiDB-lite"/>
    </source>
</evidence>
<evidence type="ECO:0000313" key="5">
    <source>
        <dbReference type="EMBL" id="KAL3400301.1"/>
    </source>
</evidence>
<dbReference type="Proteomes" id="UP001627154">
    <property type="component" value="Unassembled WGS sequence"/>
</dbReference>
<reference evidence="5 6" key="1">
    <citation type="journal article" date="2024" name="bioRxiv">
        <title>A reference genome for Trichogramma kaykai: A tiny desert-dwelling parasitoid wasp with competing sex-ratio distorters.</title>
        <authorList>
            <person name="Culotta J."/>
            <person name="Lindsey A.R."/>
        </authorList>
    </citation>
    <scope>NUCLEOTIDE SEQUENCE [LARGE SCALE GENOMIC DNA]</scope>
    <source>
        <strain evidence="5 6">KSX58</strain>
    </source>
</reference>
<dbReference type="PANTHER" id="PTHR39077">
    <property type="entry name" value="DUF4793 DOMAIN-CONTAINING PROTEIN"/>
    <property type="match status" value="1"/>
</dbReference>
<feature type="transmembrane region" description="Helical" evidence="2">
    <location>
        <begin position="40"/>
        <end position="61"/>
    </location>
</feature>
<feature type="domain" description="E3 ubiquitin-protein ligase APD1-4 N-terminal" evidence="3">
    <location>
        <begin position="98"/>
        <end position="167"/>
    </location>
</feature>
<feature type="domain" description="E3 ubiquitin-protein ligase APD1-4 middle" evidence="4">
    <location>
        <begin position="514"/>
        <end position="625"/>
    </location>
</feature>
<dbReference type="AlphaFoldDB" id="A0ABD2X6C5"/>
<dbReference type="PANTHER" id="PTHR39077:SF1">
    <property type="entry name" value="E3 UBIQUITIN-PROTEIN LIGASE APD1-4 MIDDLE DOMAIN-CONTAINING PROTEIN"/>
    <property type="match status" value="1"/>
</dbReference>
<comment type="caution">
    <text evidence="5">The sequence shown here is derived from an EMBL/GenBank/DDBJ whole genome shotgun (WGS) entry which is preliminary data.</text>
</comment>
<dbReference type="EMBL" id="JBJJXI010000051">
    <property type="protein sequence ID" value="KAL3400301.1"/>
    <property type="molecule type" value="Genomic_DNA"/>
</dbReference>
<feature type="region of interest" description="Disordered" evidence="1">
    <location>
        <begin position="224"/>
        <end position="247"/>
    </location>
</feature>
<name>A0ABD2X6C5_9HYME</name>
<keyword evidence="2" id="KW-1133">Transmembrane helix</keyword>
<dbReference type="InterPro" id="IPR032010">
    <property type="entry name" value="APD1-4_M"/>
</dbReference>
<gene>
    <name evidence="5" type="ORF">TKK_006176</name>
</gene>
<dbReference type="Pfam" id="PF16041">
    <property type="entry name" value="APD1-4_M"/>
    <property type="match status" value="1"/>
</dbReference>
<evidence type="ECO:0000313" key="6">
    <source>
        <dbReference type="Proteomes" id="UP001627154"/>
    </source>
</evidence>
<accession>A0ABD2X6C5</accession>